<dbReference type="WBParaSite" id="PSAMB.scaffold125size75095.g2393.t1">
    <property type="protein sequence ID" value="PSAMB.scaffold125size75095.g2393.t1"/>
    <property type="gene ID" value="PSAMB.scaffold125size75095.g2393"/>
</dbReference>
<sequence>MKIQQAEEDKLSLLERNTRGVGAADAWRWYSSNREKFLRPVYVPLLCMSLKESTDARYLENIVGNRDFQMFVCGCPQDEALLQKQAHDSRWRINSTVLQMPETSEDDNGRRLPQNLAALGFRCFASQLFDAPSIVKKYLCNVAVLDRIPIGTNQTDQLLERSGDDKLMEEFARQGLKLLLTTSKRMSIVQSRYSNGCSTRVDELRDQIRWLTMHTMTSSTVDLAGKNDECKELQTRLDAKKADCAGQKTEIGRERERIRQQLRELSQRQDTKNRLQRDLETKNARLKQMMENKPDLSQATVDMETALKDLTRRSLTSIQHMADTLARIEELTHRMGSAALEHEFFKRLLAKKQLELSNHQDVGQQKLDEFTEKKREVDEVKQRVRSQLMKVYEKTGLSSLNRDALPPAEVAAYDAMWKTFNDAKISNDLASVKLQLAQESGRLNAAGTDGQKQDLVEYHKLQEELVMKTTTLQSEMRKRDNWQQQMDERRTEWLTPLTQLIQSISDNFANFFTQIGCSGEVRLSKGDDPNDVSKYGVEIMVKFRANEKLRRLTAQVQSGGERSVSTMLYMMALQELCPVPFRCVDEINQGMDPTNERKVFGMMVNLLSGTGNLSKTQYFMLTPKLLPNLKFSNKLSVLIVHNGPAMLEENKWNMEKFIELATAA</sequence>
<dbReference type="GO" id="GO:0030915">
    <property type="term" value="C:Smc5-Smc6 complex"/>
    <property type="evidence" value="ECO:0007669"/>
    <property type="project" value="TreeGrafter"/>
</dbReference>
<dbReference type="PANTHER" id="PTHR45916:SF1">
    <property type="entry name" value="STRUCTURAL MAINTENANCE OF CHROMOSOMES PROTEIN 5"/>
    <property type="match status" value="1"/>
</dbReference>
<evidence type="ECO:0000313" key="6">
    <source>
        <dbReference type="WBParaSite" id="PSAMB.scaffold125size75095.g2393.t1"/>
    </source>
</evidence>
<dbReference type="Proteomes" id="UP000887566">
    <property type="component" value="Unplaced"/>
</dbReference>
<keyword evidence="3 4" id="KW-0175">Coiled coil</keyword>
<evidence type="ECO:0000256" key="4">
    <source>
        <dbReference type="SAM" id="Coils"/>
    </source>
</evidence>
<dbReference type="Gene3D" id="3.40.50.300">
    <property type="entry name" value="P-loop containing nucleotide triphosphate hydrolases"/>
    <property type="match status" value="1"/>
</dbReference>
<organism evidence="5 6">
    <name type="scientific">Plectus sambesii</name>
    <dbReference type="NCBI Taxonomy" id="2011161"/>
    <lineage>
        <taxon>Eukaryota</taxon>
        <taxon>Metazoa</taxon>
        <taxon>Ecdysozoa</taxon>
        <taxon>Nematoda</taxon>
        <taxon>Chromadorea</taxon>
        <taxon>Plectida</taxon>
        <taxon>Plectina</taxon>
        <taxon>Plectoidea</taxon>
        <taxon>Plectidae</taxon>
        <taxon>Plectus</taxon>
    </lineage>
</organism>
<proteinExistence type="inferred from homology"/>
<evidence type="ECO:0000256" key="1">
    <source>
        <dbReference type="ARBA" id="ARBA00010171"/>
    </source>
</evidence>
<protein>
    <recommendedName>
        <fullName evidence="2">Structural maintenance of chromosomes protein 5</fullName>
    </recommendedName>
</protein>
<dbReference type="PANTHER" id="PTHR45916">
    <property type="entry name" value="STRUCTURAL MAINTENANCE OF CHROMOSOMES PROTEIN 5"/>
    <property type="match status" value="1"/>
</dbReference>
<reference evidence="6" key="1">
    <citation type="submission" date="2022-11" db="UniProtKB">
        <authorList>
            <consortium name="WormBaseParasite"/>
        </authorList>
    </citation>
    <scope>IDENTIFICATION</scope>
</reference>
<dbReference type="AlphaFoldDB" id="A0A914UVZ9"/>
<comment type="similarity">
    <text evidence="1">Belongs to the SMC family. SMC5 subfamily.</text>
</comment>
<keyword evidence="5" id="KW-1185">Reference proteome</keyword>
<evidence type="ECO:0000313" key="5">
    <source>
        <dbReference type="Proteomes" id="UP000887566"/>
    </source>
</evidence>
<dbReference type="SUPFAM" id="SSF52540">
    <property type="entry name" value="P-loop containing nucleoside triphosphate hydrolases"/>
    <property type="match status" value="1"/>
</dbReference>
<evidence type="ECO:0000256" key="2">
    <source>
        <dbReference type="ARBA" id="ARBA00018687"/>
    </source>
</evidence>
<dbReference type="GO" id="GO:0003697">
    <property type="term" value="F:single-stranded DNA binding"/>
    <property type="evidence" value="ECO:0007669"/>
    <property type="project" value="TreeGrafter"/>
</dbReference>
<dbReference type="GO" id="GO:0005634">
    <property type="term" value="C:nucleus"/>
    <property type="evidence" value="ECO:0007669"/>
    <property type="project" value="TreeGrafter"/>
</dbReference>
<accession>A0A914UVZ9</accession>
<dbReference type="GO" id="GO:0000724">
    <property type="term" value="P:double-strand break repair via homologous recombination"/>
    <property type="evidence" value="ECO:0007669"/>
    <property type="project" value="TreeGrafter"/>
</dbReference>
<evidence type="ECO:0000256" key="3">
    <source>
        <dbReference type="ARBA" id="ARBA00023054"/>
    </source>
</evidence>
<feature type="coiled-coil region" evidence="4">
    <location>
        <begin position="223"/>
        <end position="292"/>
    </location>
</feature>
<dbReference type="InterPro" id="IPR027417">
    <property type="entry name" value="P-loop_NTPase"/>
</dbReference>
<name>A0A914UVZ9_9BILA</name>